<reference evidence="1 2" key="1">
    <citation type="submission" date="2019-11" db="EMBL/GenBank/DDBJ databases">
        <title>Complete genome sequence of Pseudomonas syringae pv. coronafaciens isolate B19001 originated in imported oat cereal.</title>
        <authorList>
            <person name="Kim S.M."/>
            <person name="Lee B.C."/>
            <person name="Seo S.J."/>
            <person name="Lee J.E."/>
            <person name="Choi N.J."/>
            <person name="Park J.H."/>
        </authorList>
    </citation>
    <scope>NUCLEOTIDE SEQUENCE [LARGE SCALE GENOMIC DNA]</scope>
    <source>
        <strain evidence="1 2">B19001</strain>
    </source>
</reference>
<dbReference type="Proteomes" id="UP000423413">
    <property type="component" value="Chromosome"/>
</dbReference>
<evidence type="ECO:0000313" key="1">
    <source>
        <dbReference type="EMBL" id="QGT83434.1"/>
    </source>
</evidence>
<sequence>MRKLFSIKIDLDQPTIFERISNHKNKQSDHGIYDIIATGKFLTGAFWIREKIVVFNELNIYESGEPVTFFKVSRCIFSIQSITRKSLLLTIDSSSKSIKPFLKNLEEAISSKIFISRIKISLLDLSKHIQDSDNSRVRITHSYSSNQIITRHDKISFSIYSDENAILSAQRLIQGVPVEFERVKIESYQDGIPVILDIKSNCLYSISIPNSELEKSLLDFVIKTEVGD</sequence>
<name>A0AAE6QIP1_9PSED</name>
<organism evidence="1 2">
    <name type="scientific">Pseudomonas coronafaciens pv. coronafaciens</name>
    <dbReference type="NCBI Taxonomy" id="235275"/>
    <lineage>
        <taxon>Bacteria</taxon>
        <taxon>Pseudomonadati</taxon>
        <taxon>Pseudomonadota</taxon>
        <taxon>Gammaproteobacteria</taxon>
        <taxon>Pseudomonadales</taxon>
        <taxon>Pseudomonadaceae</taxon>
        <taxon>Pseudomonas</taxon>
        <taxon>Pseudomonas coronafaciens</taxon>
    </lineage>
</organism>
<gene>
    <name evidence="1" type="ORF">GMO17_20830</name>
</gene>
<protein>
    <submittedName>
        <fullName evidence="1">Uncharacterized protein</fullName>
    </submittedName>
</protein>
<evidence type="ECO:0000313" key="2">
    <source>
        <dbReference type="Proteomes" id="UP000423413"/>
    </source>
</evidence>
<proteinExistence type="predicted"/>
<dbReference type="EMBL" id="CP046441">
    <property type="protein sequence ID" value="QGT83434.1"/>
    <property type="molecule type" value="Genomic_DNA"/>
</dbReference>
<accession>A0AAE6QIP1</accession>
<dbReference type="AlphaFoldDB" id="A0AAE6QIP1"/>
<dbReference type="RefSeq" id="WP_122355721.1">
    <property type="nucleotide sequence ID" value="NZ_CP046441.1"/>
</dbReference>